<organism evidence="1 2">
    <name type="scientific">Psilocybe cubensis</name>
    <name type="common">Psychedelic mushroom</name>
    <name type="synonym">Stropharia cubensis</name>
    <dbReference type="NCBI Taxonomy" id="181762"/>
    <lineage>
        <taxon>Eukaryota</taxon>
        <taxon>Fungi</taxon>
        <taxon>Dikarya</taxon>
        <taxon>Basidiomycota</taxon>
        <taxon>Agaricomycotina</taxon>
        <taxon>Agaricomycetes</taxon>
        <taxon>Agaricomycetidae</taxon>
        <taxon>Agaricales</taxon>
        <taxon>Agaricineae</taxon>
        <taxon>Strophariaceae</taxon>
        <taxon>Psilocybe</taxon>
    </lineage>
</organism>
<evidence type="ECO:0000313" key="1">
    <source>
        <dbReference type="EMBL" id="KAH9479986.1"/>
    </source>
</evidence>
<proteinExistence type="predicted"/>
<reference evidence="1" key="1">
    <citation type="submission" date="2021-10" db="EMBL/GenBank/DDBJ databases">
        <title>Psilocybe cubensis genome.</title>
        <authorList>
            <person name="Mckernan K.J."/>
            <person name="Crawford S."/>
            <person name="Trippe A."/>
            <person name="Kane L.T."/>
            <person name="Mclaughlin S."/>
        </authorList>
    </citation>
    <scope>NUCLEOTIDE SEQUENCE</scope>
    <source>
        <strain evidence="1">MGC-MH-2018</strain>
    </source>
</reference>
<comment type="caution">
    <text evidence="1">The sequence shown here is derived from an EMBL/GenBank/DDBJ whole genome shotgun (WGS) entry which is preliminary data.</text>
</comment>
<protein>
    <submittedName>
        <fullName evidence="1">Uncharacterized protein</fullName>
    </submittedName>
</protein>
<keyword evidence="2" id="KW-1185">Reference proteome</keyword>
<dbReference type="Proteomes" id="UP000664032">
    <property type="component" value="Unassembled WGS sequence"/>
</dbReference>
<sequence>MEPVRFIDKSPIVLCAQELLLPKILVYRAALQNTMIDALREIASLSTLTATALSNSLISSLPSQSFPSPVRIGYSAIEYTNEHFNPTSNINARLCHNEQERGNANASIYPNKDQRYTVPFPSLSFQRADVNCTAKDEVKDTVSAQDSPILSDEQSEELFSFREMERYVNYNEPETESEEDMWYPDMEELTNHSMDPSYENNEKRTRLRRPYLCTTFQSCRMSSRRKGSMKWGPTSIITMTPITSTLVTPPAMHHLAGGFRQLLQAPSPHCRSLSLYHLVDIRYSKRSLLLIYVTCSNHLFNANFLIVIHVGSLSSQRQGQVVEGPRTQARRLRAPTQGAEVTSDSESRWRNPSAKECAAQSY</sequence>
<accession>A0ACB8GWP2</accession>
<name>A0ACB8GWP2_PSICU</name>
<evidence type="ECO:0000313" key="2">
    <source>
        <dbReference type="Proteomes" id="UP000664032"/>
    </source>
</evidence>
<dbReference type="EMBL" id="JAFIQS020000006">
    <property type="protein sequence ID" value="KAH9479986.1"/>
    <property type="molecule type" value="Genomic_DNA"/>
</dbReference>
<gene>
    <name evidence="1" type="ORF">JR316_0006583</name>
</gene>